<dbReference type="InterPro" id="IPR041657">
    <property type="entry name" value="HTH_17"/>
</dbReference>
<evidence type="ECO:0000259" key="2">
    <source>
        <dbReference type="Pfam" id="PF12728"/>
    </source>
</evidence>
<name>A0ABU8DZL3_9ACTN</name>
<dbReference type="Proteomes" id="UP001373496">
    <property type="component" value="Unassembled WGS sequence"/>
</dbReference>
<evidence type="ECO:0000313" key="4">
    <source>
        <dbReference type="Proteomes" id="UP001373496"/>
    </source>
</evidence>
<dbReference type="Pfam" id="PF12728">
    <property type="entry name" value="HTH_17"/>
    <property type="match status" value="1"/>
</dbReference>
<keyword evidence="4" id="KW-1185">Reference proteome</keyword>
<proteinExistence type="predicted"/>
<feature type="region of interest" description="Disordered" evidence="1">
    <location>
        <begin position="1"/>
        <end position="21"/>
    </location>
</feature>
<organism evidence="3 4">
    <name type="scientific">Klenkia terrae</name>
    <dbReference type="NCBI Taxonomy" id="1052259"/>
    <lineage>
        <taxon>Bacteria</taxon>
        <taxon>Bacillati</taxon>
        <taxon>Actinomycetota</taxon>
        <taxon>Actinomycetes</taxon>
        <taxon>Geodermatophilales</taxon>
        <taxon>Geodermatophilaceae</taxon>
        <taxon>Klenkia</taxon>
    </lineage>
</organism>
<reference evidence="3 4" key="1">
    <citation type="submission" date="2024-03" db="EMBL/GenBank/DDBJ databases">
        <title>Draft genome sequence of Klenkia terrae.</title>
        <authorList>
            <person name="Duangmal K."/>
            <person name="Chantavorakit T."/>
        </authorList>
    </citation>
    <scope>NUCLEOTIDE SEQUENCE [LARGE SCALE GENOMIC DNA]</scope>
    <source>
        <strain evidence="3 4">JCM 17786</strain>
    </source>
</reference>
<dbReference type="EMBL" id="JBAPLV010000001">
    <property type="protein sequence ID" value="MEI4276843.1"/>
    <property type="molecule type" value="Genomic_DNA"/>
</dbReference>
<dbReference type="RefSeq" id="WP_225234289.1">
    <property type="nucleotide sequence ID" value="NZ_JBAPLV010000001.1"/>
</dbReference>
<feature type="domain" description="Helix-turn-helix" evidence="2">
    <location>
        <begin position="66"/>
        <end position="114"/>
    </location>
</feature>
<evidence type="ECO:0000313" key="3">
    <source>
        <dbReference type="EMBL" id="MEI4276843.1"/>
    </source>
</evidence>
<dbReference type="InterPro" id="IPR009061">
    <property type="entry name" value="DNA-bd_dom_put_sf"/>
</dbReference>
<dbReference type="NCBIfam" id="TIGR01764">
    <property type="entry name" value="excise"/>
    <property type="match status" value="1"/>
</dbReference>
<gene>
    <name evidence="3" type="ORF">UXQ13_00040</name>
</gene>
<evidence type="ECO:0000256" key="1">
    <source>
        <dbReference type="SAM" id="MobiDB-lite"/>
    </source>
</evidence>
<accession>A0ABU8DZL3</accession>
<dbReference type="SUPFAM" id="SSF46955">
    <property type="entry name" value="Putative DNA-binding domain"/>
    <property type="match status" value="1"/>
</dbReference>
<comment type="caution">
    <text evidence="3">The sequence shown here is derived from an EMBL/GenBank/DDBJ whole genome shotgun (WGS) entry which is preliminary data.</text>
</comment>
<protein>
    <submittedName>
        <fullName evidence="3">Helix-turn-helix domain-containing protein</fullName>
    </submittedName>
</protein>
<sequence length="124" mass="13637">MDHHLRESTVHPPSAPPALPRGPWCLRGVDGTEITLPAALAEALEFVADAFVDGAAVTLTRHERMVTTQEAADLLGVSRPTLVRMLDHGLIPYDQPGSHRRLRLSDVLDHQRRCHHEEPAPPPA</sequence>
<dbReference type="InterPro" id="IPR010093">
    <property type="entry name" value="SinI_DNA-bd"/>
</dbReference>